<keyword evidence="2" id="KW-1185">Reference proteome</keyword>
<evidence type="ECO:0000313" key="2">
    <source>
        <dbReference type="Proteomes" id="UP001057279"/>
    </source>
</evidence>
<dbReference type="Proteomes" id="UP001057279">
    <property type="component" value="Linkage Group LG22"/>
</dbReference>
<sequence>MLFKVNMPYAFTAINSSDLHFDCRTLYKLHIIAFSTATLLLFETFENLPHLEFGNQKEKATFHPRKRNVDTLIVCKPQKSLPGRRQESSQRPSDYRDGTLRKKQKEKMSSDLKMEILTGLVSLTLDLGFGGRYGHVDTEELQLLPEEWVALDWGEERTLREIARYKNEHYLLASCSPFCHKLSALQPYRCSFIPSPDVTPGYPRPQDERLDDSYTYRLSFSKRQAAQCKQ</sequence>
<gene>
    <name evidence="1" type="ORF">MJG53_017351</name>
</gene>
<comment type="caution">
    <text evidence="1">The sequence shown here is derived from an EMBL/GenBank/DDBJ whole genome shotgun (WGS) entry which is preliminary data.</text>
</comment>
<organism evidence="1 2">
    <name type="scientific">Ovis ammon polii x Ovis aries</name>
    <dbReference type="NCBI Taxonomy" id="2918886"/>
    <lineage>
        <taxon>Eukaryota</taxon>
        <taxon>Metazoa</taxon>
        <taxon>Chordata</taxon>
        <taxon>Craniata</taxon>
        <taxon>Vertebrata</taxon>
        <taxon>Euteleostomi</taxon>
        <taxon>Mammalia</taxon>
        <taxon>Eutheria</taxon>
        <taxon>Laurasiatheria</taxon>
        <taxon>Artiodactyla</taxon>
        <taxon>Ruminantia</taxon>
        <taxon>Pecora</taxon>
        <taxon>Bovidae</taxon>
        <taxon>Caprinae</taxon>
        <taxon>Ovis</taxon>
    </lineage>
</organism>
<protein>
    <submittedName>
        <fullName evidence="1">Uncharacterized protein</fullName>
    </submittedName>
</protein>
<dbReference type="EMBL" id="CM043047">
    <property type="protein sequence ID" value="KAI4560722.1"/>
    <property type="molecule type" value="Genomic_DNA"/>
</dbReference>
<reference evidence="1" key="1">
    <citation type="submission" date="2022-03" db="EMBL/GenBank/DDBJ databases">
        <title>Genomic analyses of argali, domestic sheep and their hybrids provide insights into chromosomal evolution, heterosis and genetic basis of agronomic traits.</title>
        <authorList>
            <person name="Li M."/>
        </authorList>
    </citation>
    <scope>NUCLEOTIDE SEQUENCE</scope>
    <source>
        <strain evidence="1">F1 hybrid</strain>
    </source>
</reference>
<name>A0ACB9U7P7_9CETA</name>
<evidence type="ECO:0000313" key="1">
    <source>
        <dbReference type="EMBL" id="KAI4560722.1"/>
    </source>
</evidence>
<proteinExistence type="predicted"/>
<accession>A0ACB9U7P7</accession>